<dbReference type="KEGG" id="ptrh:RsTaC01_0843"/>
<evidence type="ECO:0000313" key="3">
    <source>
        <dbReference type="EMBL" id="BED92925.1"/>
    </source>
</evidence>
<feature type="chain" id="PRO_5041250583" evidence="2">
    <location>
        <begin position="24"/>
        <end position="99"/>
    </location>
</feature>
<organism evidence="3">
    <name type="scientific">Candidatus Paraimprobicoccus trichonymphae</name>
    <dbReference type="NCBI Taxonomy" id="3033793"/>
    <lineage>
        <taxon>Bacteria</taxon>
        <taxon>Bacillati</taxon>
        <taxon>Bacillota</taxon>
        <taxon>Clostridia</taxon>
        <taxon>Candidatus Paraimprobicoccus</taxon>
    </lineage>
</organism>
<evidence type="ECO:0000256" key="1">
    <source>
        <dbReference type="SAM" id="Phobius"/>
    </source>
</evidence>
<sequence length="99" mass="10529">MKKFLRFKSLALSMMLVAPPVFFAGKPEESTKRVSISNVLMTGAGVAATGLQLCGAGKNHILDTSMWFFDSGTSAVTLGILFTSVLTGIGVFRLITDLV</sequence>
<dbReference type="Proteomes" id="UP001335720">
    <property type="component" value="Chromosome"/>
</dbReference>
<keyword evidence="1" id="KW-1133">Transmembrane helix</keyword>
<protein>
    <submittedName>
        <fullName evidence="3">Uncharacterized protein</fullName>
    </submittedName>
</protein>
<feature type="transmembrane region" description="Helical" evidence="1">
    <location>
        <begin position="75"/>
        <end position="95"/>
    </location>
</feature>
<evidence type="ECO:0000256" key="2">
    <source>
        <dbReference type="SAM" id="SignalP"/>
    </source>
</evidence>
<keyword evidence="1" id="KW-0472">Membrane</keyword>
<name>A0AA48L1K3_9FIRM</name>
<accession>A0AA48L1K3</accession>
<proteinExistence type="predicted"/>
<keyword evidence="2" id="KW-0732">Signal</keyword>
<feature type="transmembrane region" description="Helical" evidence="1">
    <location>
        <begin position="34"/>
        <end position="54"/>
    </location>
</feature>
<reference evidence="3" key="1">
    <citation type="journal article" date="2023" name="ISME J.">
        <title>Emergence of putative energy parasites within Clostridia revealed by genome analysis of a novel endosymbiotic clade.</title>
        <authorList>
            <person name="Takahashi K."/>
            <person name="Kuwahara H."/>
            <person name="Horikawa Y."/>
            <person name="Izawa K."/>
            <person name="Kato D."/>
            <person name="Inagaki T."/>
            <person name="Yuki M."/>
            <person name="Ohkuma M."/>
            <person name="Hongoh Y."/>
        </authorList>
    </citation>
    <scope>NUCLEOTIDE SEQUENCE</scope>
    <source>
        <strain evidence="3">RsTa-C01</strain>
    </source>
</reference>
<gene>
    <name evidence="3" type="ORF">RsTaC01_0843</name>
</gene>
<feature type="signal peptide" evidence="2">
    <location>
        <begin position="1"/>
        <end position="23"/>
    </location>
</feature>
<keyword evidence="1" id="KW-0812">Transmembrane</keyword>
<dbReference type="AlphaFoldDB" id="A0AA48L1K3"/>
<dbReference type="EMBL" id="AP027925">
    <property type="protein sequence ID" value="BED92925.1"/>
    <property type="molecule type" value="Genomic_DNA"/>
</dbReference>